<dbReference type="GO" id="GO:0030288">
    <property type="term" value="C:outer membrane-bounded periplasmic space"/>
    <property type="evidence" value="ECO:0007669"/>
    <property type="project" value="InterPro"/>
</dbReference>
<comment type="similarity">
    <text evidence="1">Belongs to the bacterial solute-binding protein 7 family.</text>
</comment>
<dbReference type="Pfam" id="PF03480">
    <property type="entry name" value="DctP"/>
    <property type="match status" value="1"/>
</dbReference>
<dbReference type="EMBL" id="FQZL01000014">
    <property type="protein sequence ID" value="SHJ26106.1"/>
    <property type="molecule type" value="Genomic_DNA"/>
</dbReference>
<proteinExistence type="inferred from homology"/>
<dbReference type="PROSITE" id="PS51257">
    <property type="entry name" value="PROKAR_LIPOPROTEIN"/>
    <property type="match status" value="1"/>
</dbReference>
<reference evidence="5 6" key="1">
    <citation type="submission" date="2016-11" db="EMBL/GenBank/DDBJ databases">
        <authorList>
            <person name="Jaros S."/>
            <person name="Januszkiewicz K."/>
            <person name="Wedrychowicz H."/>
        </authorList>
    </citation>
    <scope>NUCLEOTIDE SEQUENCE [LARGE SCALE GENOMIC DNA]</scope>
    <source>
        <strain evidence="5 6">DSM 17477</strain>
    </source>
</reference>
<dbReference type="NCBIfam" id="TIGR00787">
    <property type="entry name" value="dctP"/>
    <property type="match status" value="1"/>
</dbReference>
<organism evidence="5 6">
    <name type="scientific">Dethiosulfatibacter aminovorans DSM 17477</name>
    <dbReference type="NCBI Taxonomy" id="1121476"/>
    <lineage>
        <taxon>Bacteria</taxon>
        <taxon>Bacillati</taxon>
        <taxon>Bacillota</taxon>
        <taxon>Tissierellia</taxon>
        <taxon>Dethiosulfatibacter</taxon>
    </lineage>
</organism>
<dbReference type="RefSeq" id="WP_073049558.1">
    <property type="nucleotide sequence ID" value="NZ_FQZL01000014.1"/>
</dbReference>
<dbReference type="Proteomes" id="UP000184052">
    <property type="component" value="Unassembled WGS sequence"/>
</dbReference>
<evidence type="ECO:0000256" key="3">
    <source>
        <dbReference type="ARBA" id="ARBA00022729"/>
    </source>
</evidence>
<dbReference type="PANTHER" id="PTHR33376">
    <property type="match status" value="1"/>
</dbReference>
<evidence type="ECO:0000256" key="2">
    <source>
        <dbReference type="ARBA" id="ARBA00022448"/>
    </source>
</evidence>
<feature type="chain" id="PRO_5039462984" evidence="4">
    <location>
        <begin position="22"/>
        <end position="344"/>
    </location>
</feature>
<keyword evidence="5" id="KW-0675">Receptor</keyword>
<dbReference type="NCBIfam" id="NF037995">
    <property type="entry name" value="TRAP_S1"/>
    <property type="match status" value="1"/>
</dbReference>
<dbReference type="PIRSF" id="PIRSF006470">
    <property type="entry name" value="DctB"/>
    <property type="match status" value="1"/>
</dbReference>
<sequence>MKRKFSIVLVIALVMSLFVGCGNGTPADEQVETVVWKVAFEEIEGGTQDLYAKKFEELIEAKFEGRVDVELYPAGQLGFGSAQIELLKAGGVEFMLNYAAAVATTIPETQVLSLNFMFSEDPEVNMKVLNNGEGVKKLDELFLANDMVSLHWHNLGFMHWTSNRPLDSMDNFKGFKMRTMASPVIIENYKALGANPTPVPFMEVYSSLQLKMIDGQENPITAIQEMKFYEVQDYLTLSKHGILPGNLVANVGFWNGLSDEDKELVRSVFPELGEYIVGAQKNLTEERLQKIKDSSEIQVVELAPEIRAIYAEASLPVRDKFIEETGERGKEILDLFLKDLEIYK</sequence>
<dbReference type="GO" id="GO:0055085">
    <property type="term" value="P:transmembrane transport"/>
    <property type="evidence" value="ECO:0007669"/>
    <property type="project" value="InterPro"/>
</dbReference>
<evidence type="ECO:0000313" key="6">
    <source>
        <dbReference type="Proteomes" id="UP000184052"/>
    </source>
</evidence>
<keyword evidence="6" id="KW-1185">Reference proteome</keyword>
<dbReference type="InterPro" id="IPR038404">
    <property type="entry name" value="TRAP_DctP_sf"/>
</dbReference>
<dbReference type="OrthoDB" id="9815946at2"/>
<dbReference type="InterPro" id="IPR004682">
    <property type="entry name" value="TRAP_DctP"/>
</dbReference>
<dbReference type="PANTHER" id="PTHR33376:SF7">
    <property type="entry name" value="C4-DICARBOXYLATE-BINDING PROTEIN DCTB"/>
    <property type="match status" value="1"/>
</dbReference>
<keyword evidence="3 4" id="KW-0732">Signal</keyword>
<gene>
    <name evidence="5" type="ORF">SAMN02745751_02126</name>
</gene>
<accession>A0A1M6HV59</accession>
<feature type="signal peptide" evidence="4">
    <location>
        <begin position="1"/>
        <end position="21"/>
    </location>
</feature>
<dbReference type="Gene3D" id="3.40.190.170">
    <property type="entry name" value="Bacterial extracellular solute-binding protein, family 7"/>
    <property type="match status" value="1"/>
</dbReference>
<evidence type="ECO:0000256" key="1">
    <source>
        <dbReference type="ARBA" id="ARBA00009023"/>
    </source>
</evidence>
<name>A0A1M6HV59_9FIRM</name>
<keyword evidence="2" id="KW-0813">Transport</keyword>
<evidence type="ECO:0000313" key="5">
    <source>
        <dbReference type="EMBL" id="SHJ26106.1"/>
    </source>
</evidence>
<dbReference type="InterPro" id="IPR018389">
    <property type="entry name" value="DctP_fam"/>
</dbReference>
<evidence type="ECO:0000256" key="4">
    <source>
        <dbReference type="SAM" id="SignalP"/>
    </source>
</evidence>
<dbReference type="STRING" id="1121476.SAMN02745751_02126"/>
<protein>
    <submittedName>
        <fullName evidence="5">Tripartite ATP-independent transporter solute receptor, DctP family</fullName>
    </submittedName>
</protein>
<dbReference type="AlphaFoldDB" id="A0A1M6HV59"/>